<dbReference type="Gene3D" id="3.40.50.11660">
    <property type="entry name" value="Glycosyl transferase family 10, C-terminal domain"/>
    <property type="match status" value="1"/>
</dbReference>
<evidence type="ECO:0000256" key="3">
    <source>
        <dbReference type="ARBA" id="ARBA00022679"/>
    </source>
</evidence>
<gene>
    <name evidence="6" type="ORF">SAMN04487884_13524</name>
</gene>
<keyword evidence="3 6" id="KW-0808">Transferase</keyword>
<dbReference type="Pfam" id="PF00852">
    <property type="entry name" value="Glyco_transf_10"/>
    <property type="match status" value="1"/>
</dbReference>
<sequence>MNMKKISIAFEDFFKGFDPYNNVIYRLLKDKYDVEVIDISDKEQRSKVQYLFFSVFGNNYLEYDCIRIFISGENLCPNFNLCDYAIGFEYMDFEDRYIRFPIYLWDMYQADYNRLLDNKDNIGESPEKRKFCGIVVSNNLFSDPMREDFFNELSKYKRVDSGGRAFNNIGKPDGVEDKNQFLCNYKFSIAFENSSYSGYCTEKLMQAFSSGTVPIYWGDPRAIEVFNKGAYIDCTGLSISEAIEKVKAIDNDDEAYLRMLSCEPLVDRKHREKMEEALLSWLENIFDQDVAKAKRIPKYGKMAIYEQNYYKKVKMEKMIKKPKAIYAIVKKIFIRNS</sequence>
<evidence type="ECO:0000256" key="2">
    <source>
        <dbReference type="ARBA" id="ARBA00022676"/>
    </source>
</evidence>
<organism evidence="6 7">
    <name type="scientific">Butyrivibrio fibrisolvens</name>
    <dbReference type="NCBI Taxonomy" id="831"/>
    <lineage>
        <taxon>Bacteria</taxon>
        <taxon>Bacillati</taxon>
        <taxon>Bacillota</taxon>
        <taxon>Clostridia</taxon>
        <taxon>Lachnospirales</taxon>
        <taxon>Lachnospiraceae</taxon>
        <taxon>Butyrivibrio</taxon>
    </lineage>
</organism>
<dbReference type="OrthoDB" id="9791032at2"/>
<dbReference type="EMBL" id="FOGJ01000035">
    <property type="protein sequence ID" value="SES37925.1"/>
    <property type="molecule type" value="Genomic_DNA"/>
</dbReference>
<dbReference type="AlphaFoldDB" id="A0A1H9WVQ1"/>
<dbReference type="GO" id="GO:0008417">
    <property type="term" value="F:fucosyltransferase activity"/>
    <property type="evidence" value="ECO:0007669"/>
    <property type="project" value="InterPro"/>
</dbReference>
<dbReference type="InterPro" id="IPR038577">
    <property type="entry name" value="GT10-like_C_sf"/>
</dbReference>
<dbReference type="RefSeq" id="WP_081357218.1">
    <property type="nucleotide sequence ID" value="NZ_FOGJ01000035.1"/>
</dbReference>
<feature type="domain" description="Alpha-(1,3)-fucosyltransferase FucT N-terminal" evidence="5">
    <location>
        <begin position="8"/>
        <end position="104"/>
    </location>
</feature>
<dbReference type="Pfam" id="PF18025">
    <property type="entry name" value="FucT_N"/>
    <property type="match status" value="1"/>
</dbReference>
<evidence type="ECO:0000313" key="6">
    <source>
        <dbReference type="EMBL" id="SES37925.1"/>
    </source>
</evidence>
<reference evidence="6 7" key="1">
    <citation type="submission" date="2016-10" db="EMBL/GenBank/DDBJ databases">
        <authorList>
            <person name="de Groot N.N."/>
        </authorList>
    </citation>
    <scope>NUCLEOTIDE SEQUENCE [LARGE SCALE GENOMIC DNA]</scope>
    <source>
        <strain evidence="6 7">AR40</strain>
    </source>
</reference>
<proteinExistence type="inferred from homology"/>
<dbReference type="PANTHER" id="PTHR11929">
    <property type="entry name" value="ALPHA- 1,3 -FUCOSYLTRANSFERASE"/>
    <property type="match status" value="1"/>
</dbReference>
<evidence type="ECO:0000313" key="7">
    <source>
        <dbReference type="Proteomes" id="UP000182584"/>
    </source>
</evidence>
<protein>
    <submittedName>
        <fullName evidence="6">Glycosyltransferase family 10 (Fucosyltransferase) C-term</fullName>
    </submittedName>
</protein>
<dbReference type="Proteomes" id="UP000182584">
    <property type="component" value="Unassembled WGS sequence"/>
</dbReference>
<dbReference type="SUPFAM" id="SSF53756">
    <property type="entry name" value="UDP-Glycosyltransferase/glycogen phosphorylase"/>
    <property type="match status" value="1"/>
</dbReference>
<dbReference type="InterPro" id="IPR001503">
    <property type="entry name" value="Glyco_trans_10"/>
</dbReference>
<evidence type="ECO:0000259" key="4">
    <source>
        <dbReference type="Pfam" id="PF00852"/>
    </source>
</evidence>
<accession>A0A1H9WVQ1</accession>
<evidence type="ECO:0000259" key="5">
    <source>
        <dbReference type="Pfam" id="PF18025"/>
    </source>
</evidence>
<comment type="similarity">
    <text evidence="1">Belongs to the glycosyltransferase 10 family.</text>
</comment>
<dbReference type="InterPro" id="IPR055270">
    <property type="entry name" value="Glyco_tran_10_C"/>
</dbReference>
<dbReference type="GO" id="GO:0016020">
    <property type="term" value="C:membrane"/>
    <property type="evidence" value="ECO:0007669"/>
    <property type="project" value="InterPro"/>
</dbReference>
<evidence type="ECO:0000256" key="1">
    <source>
        <dbReference type="ARBA" id="ARBA00008919"/>
    </source>
</evidence>
<name>A0A1H9WVQ1_BUTFI</name>
<dbReference type="PANTHER" id="PTHR11929:SF194">
    <property type="entry name" value="ALPHA-(1,3)-FUCOSYLTRANSFERASE 10"/>
    <property type="match status" value="1"/>
</dbReference>
<keyword evidence="2 6" id="KW-0328">Glycosyltransferase</keyword>
<feature type="domain" description="Fucosyltransferase C-terminal" evidence="4">
    <location>
        <begin position="126"/>
        <end position="260"/>
    </location>
</feature>
<dbReference type="InterPro" id="IPR041058">
    <property type="entry name" value="FucT_N"/>
</dbReference>